<dbReference type="RefSeq" id="WP_160941646.1">
    <property type="nucleotide sequence ID" value="NZ_CP063310.1"/>
</dbReference>
<feature type="transmembrane region" description="Helical" evidence="6">
    <location>
        <begin position="525"/>
        <end position="546"/>
    </location>
</feature>
<dbReference type="InterPro" id="IPR051328">
    <property type="entry name" value="T7SS_ABC-Transporter"/>
</dbReference>
<accession>A0A6L7IQ08</accession>
<dbReference type="EMBL" id="CP063310">
    <property type="protein sequence ID" value="QOS69760.1"/>
    <property type="molecule type" value="Genomic_DNA"/>
</dbReference>
<feature type="transmembrane region" description="Helical" evidence="6">
    <location>
        <begin position="768"/>
        <end position="789"/>
    </location>
</feature>
<feature type="transmembrane region" description="Helical" evidence="6">
    <location>
        <begin position="795"/>
        <end position="818"/>
    </location>
</feature>
<dbReference type="Proteomes" id="UP000478463">
    <property type="component" value="Chromosome"/>
</dbReference>
<dbReference type="Gene3D" id="3.40.1710.10">
    <property type="entry name" value="abc type-2 transporter like domain"/>
    <property type="match status" value="1"/>
</dbReference>
<dbReference type="GO" id="GO:0016020">
    <property type="term" value="C:membrane"/>
    <property type="evidence" value="ECO:0007669"/>
    <property type="project" value="UniProtKB-SubCell"/>
</dbReference>
<feature type="domain" description="ABC-2 type transporter transmembrane" evidence="7">
    <location>
        <begin position="508"/>
        <end position="701"/>
    </location>
</feature>
<evidence type="ECO:0000256" key="6">
    <source>
        <dbReference type="SAM" id="Phobius"/>
    </source>
</evidence>
<evidence type="ECO:0000256" key="1">
    <source>
        <dbReference type="ARBA" id="ARBA00004141"/>
    </source>
</evidence>
<feature type="transmembrane region" description="Helical" evidence="6">
    <location>
        <begin position="597"/>
        <end position="617"/>
    </location>
</feature>
<dbReference type="InterPro" id="IPR017501">
    <property type="entry name" value="Phage_infect_YhgE_C"/>
</dbReference>
<evidence type="ECO:0000256" key="3">
    <source>
        <dbReference type="ARBA" id="ARBA00022989"/>
    </source>
</evidence>
<gene>
    <name evidence="8" type="ORF">GS424_007970</name>
</gene>
<dbReference type="Pfam" id="PF12698">
    <property type="entry name" value="ABC2_membrane_3"/>
    <property type="match status" value="1"/>
</dbReference>
<dbReference type="NCBIfam" id="TIGR03061">
    <property type="entry name" value="pip_yhgE_Nterm"/>
    <property type="match status" value="1"/>
</dbReference>
<keyword evidence="3 6" id="KW-1133">Transmembrane helix</keyword>
<proteinExistence type="predicted"/>
<dbReference type="InterPro" id="IPR017500">
    <property type="entry name" value="Phage_infect_YhgE_N"/>
</dbReference>
<dbReference type="AlphaFoldDB" id="A0A6L7IQ08"/>
<evidence type="ECO:0000256" key="4">
    <source>
        <dbReference type="ARBA" id="ARBA00023136"/>
    </source>
</evidence>
<feature type="transmembrane region" description="Helical" evidence="6">
    <location>
        <begin position="684"/>
        <end position="702"/>
    </location>
</feature>
<evidence type="ECO:0000313" key="9">
    <source>
        <dbReference type="Proteomes" id="UP000478463"/>
    </source>
</evidence>
<dbReference type="PANTHER" id="PTHR43077">
    <property type="entry name" value="TRANSPORT PERMEASE YVFS-RELATED"/>
    <property type="match status" value="1"/>
</dbReference>
<feature type="region of interest" description="Disordered" evidence="5">
    <location>
        <begin position="846"/>
        <end position="877"/>
    </location>
</feature>
<sequence>MGNVLRVFKRDVLRLLKVPPALVVVVALLVLPSVYTWYNVVGFWNPYDNTGNLRVCVVNEDAGGSSELTGELRVGDMIVEELHGNTQLDWAFVDRAAAMDELDAGTSYAAFVIPEDFTERLLSLTTGSFEQPELSYYVNEKTGPVAPKITDTGASTLDETINSTFVSTVSDVAADAVDQAIGASGDAVEASRSRAAAKVAGAVQVVSDARASLGCIVAATDEAQAKVGGSKEALGRARTEIAAASDALGSIASIAAQLQSDAAELSSAAMPAVNRTVRAVSEASAKANGAVGSMAAAVGETQAGIGATIVQGQAAVDESRALAAQVRQMAQALSDGDPAKEPLVAVADALEQRADDAQATLDGLAEANAQAGDLAQEVSRAGASFDAATQGAAGAAGAYADGLFSTTVPTVNGSLAQLSAASASLSAAVSNQRLLVDQTGLVLDQLASTLTTAREALGQTDAVLADLEQGLGTVQTDVLALGESGALAQAFGGGGLDAAKIADFMGSPTELVTEQLYELNAYGSAMAPLFMNLTFWIGAFMLLVIMKQEVDGEGVRHLTVTQRYLGRFLLLAVMAVLQAAICCAGVLAIGVQAADAPALFFAAAVASLSYLSIIYALSVTLQHIGKGICIVLVFAQIPGATGLYPIEMTSGFFQAVYPFFPFTYGISALREAIFGFYGSQYADALGMLALFFALSMAFGILVRPLMANVNRMVACQVRESGLFNGEDVEIPARPYRASQLFRALSDKEEYREELRARTMRFARWYPRLIRGAVALGLAVPVALTVVFALTPAEKVWLLTAWLGWLVAVFVFLVVVESLRAGLARQMRLDGMSDAGLLQLGSARNRMARSSDDGADGGAPDAPGAPDVRDAEGGVAHG</sequence>
<dbReference type="GO" id="GO:0140359">
    <property type="term" value="F:ABC-type transporter activity"/>
    <property type="evidence" value="ECO:0007669"/>
    <property type="project" value="InterPro"/>
</dbReference>
<feature type="transmembrane region" description="Helical" evidence="6">
    <location>
        <begin position="21"/>
        <end position="38"/>
    </location>
</feature>
<keyword evidence="4 6" id="KW-0472">Membrane</keyword>
<evidence type="ECO:0000256" key="2">
    <source>
        <dbReference type="ARBA" id="ARBA00022692"/>
    </source>
</evidence>
<dbReference type="InterPro" id="IPR013525">
    <property type="entry name" value="ABC2_TM"/>
</dbReference>
<dbReference type="PANTHER" id="PTHR43077:SF10">
    <property type="entry name" value="TRANSPORT PERMEASE PROTEIN"/>
    <property type="match status" value="1"/>
</dbReference>
<dbReference type="NCBIfam" id="TIGR03062">
    <property type="entry name" value="pip_yhgE_Cterm"/>
    <property type="match status" value="1"/>
</dbReference>
<organism evidence="8 9">
    <name type="scientific">Eggerthella guodeyinii</name>
    <dbReference type="NCBI Taxonomy" id="2690837"/>
    <lineage>
        <taxon>Bacteria</taxon>
        <taxon>Bacillati</taxon>
        <taxon>Actinomycetota</taxon>
        <taxon>Coriobacteriia</taxon>
        <taxon>Eggerthellales</taxon>
        <taxon>Eggerthellaceae</taxon>
        <taxon>Eggerthella</taxon>
    </lineage>
</organism>
<evidence type="ECO:0000259" key="7">
    <source>
        <dbReference type="Pfam" id="PF12698"/>
    </source>
</evidence>
<evidence type="ECO:0000256" key="5">
    <source>
        <dbReference type="SAM" id="MobiDB-lite"/>
    </source>
</evidence>
<protein>
    <submittedName>
        <fullName evidence="8">YhgE/Pip domain-containing protein</fullName>
    </submittedName>
</protein>
<dbReference type="KEGG" id="egd:GS424_007970"/>
<reference evidence="8 9" key="1">
    <citation type="submission" date="2020-10" db="EMBL/GenBank/DDBJ databases">
        <title>Eggerthella sp. nov., isolated from human feces.</title>
        <authorList>
            <person name="Yajun G."/>
        </authorList>
    </citation>
    <scope>NUCLEOTIDE SEQUENCE [LARGE SCALE GENOMIC DNA]</scope>
    <source>
        <strain evidence="8 9">HF-1101</strain>
    </source>
</reference>
<feature type="transmembrane region" description="Helical" evidence="6">
    <location>
        <begin position="567"/>
        <end position="591"/>
    </location>
</feature>
<name>A0A6L7IQ08_9ACTN</name>
<feature type="transmembrane region" description="Helical" evidence="6">
    <location>
        <begin position="624"/>
        <end position="646"/>
    </location>
</feature>
<keyword evidence="2 6" id="KW-0812">Transmembrane</keyword>
<comment type="subcellular location">
    <subcellularLocation>
        <location evidence="1">Membrane</location>
        <topology evidence="1">Multi-pass membrane protein</topology>
    </subcellularLocation>
</comment>
<evidence type="ECO:0000313" key="8">
    <source>
        <dbReference type="EMBL" id="QOS69760.1"/>
    </source>
</evidence>